<organism evidence="3 4">
    <name type="scientific">Amycolatopsis rubida</name>
    <dbReference type="NCBI Taxonomy" id="112413"/>
    <lineage>
        <taxon>Bacteria</taxon>
        <taxon>Bacillati</taxon>
        <taxon>Actinomycetota</taxon>
        <taxon>Actinomycetes</taxon>
        <taxon>Pseudonocardiales</taxon>
        <taxon>Pseudonocardiaceae</taxon>
        <taxon>Amycolatopsis</taxon>
    </lineage>
</organism>
<proteinExistence type="predicted"/>
<accession>A0A1I5Y1Z1</accession>
<evidence type="ECO:0000313" key="5">
    <source>
        <dbReference type="Proteomes" id="UP000470404"/>
    </source>
</evidence>
<dbReference type="Proteomes" id="UP000199137">
    <property type="component" value="Unassembled WGS sequence"/>
</dbReference>
<dbReference type="EMBL" id="FOWC01000011">
    <property type="protein sequence ID" value="SFQ38007.1"/>
    <property type="molecule type" value="Genomic_DNA"/>
</dbReference>
<evidence type="ECO:0000313" key="2">
    <source>
        <dbReference type="EMBL" id="NEC56016.1"/>
    </source>
</evidence>
<name>A0A1I5Y1Z1_9PSEU</name>
<gene>
    <name evidence="2" type="ORF">G3I59_10555</name>
    <name evidence="3" type="ORF">SAMN05421854_111151</name>
</gene>
<dbReference type="RefSeq" id="WP_067589647.1">
    <property type="nucleotide sequence ID" value="NZ_FOWC01000011.1"/>
</dbReference>
<dbReference type="Proteomes" id="UP000470404">
    <property type="component" value="Unassembled WGS sequence"/>
</dbReference>
<sequence length="143" mass="14776">MDQPAADAGTNWLPDFTITGTGAAPPGPGFTMSRDDARSMLSLAKRARQQFRDMQTTATTLLRIVAPADDIASTAYQSQLIGDGSSNGAFGAGVANVHRLYAYADELVQKLEKALDLTEDSEAAAANAVKNAASGDKATGLAG</sequence>
<evidence type="ECO:0000313" key="3">
    <source>
        <dbReference type="EMBL" id="SFQ38007.1"/>
    </source>
</evidence>
<reference evidence="3 4" key="1">
    <citation type="submission" date="2016-10" db="EMBL/GenBank/DDBJ databases">
        <authorList>
            <person name="de Groot N.N."/>
        </authorList>
    </citation>
    <scope>NUCLEOTIDE SEQUENCE [LARGE SCALE GENOMIC DNA]</scope>
    <source>
        <strain evidence="3 4">DSM 44637</strain>
    </source>
</reference>
<keyword evidence="5" id="KW-1185">Reference proteome</keyword>
<protein>
    <submittedName>
        <fullName evidence="3">Uncharacterized protein</fullName>
    </submittedName>
</protein>
<dbReference type="EMBL" id="JAAGNC010000063">
    <property type="protein sequence ID" value="NEC56016.1"/>
    <property type="molecule type" value="Genomic_DNA"/>
</dbReference>
<dbReference type="AlphaFoldDB" id="A0A1I5Y1Z1"/>
<feature type="region of interest" description="Disordered" evidence="1">
    <location>
        <begin position="1"/>
        <end position="28"/>
    </location>
</feature>
<dbReference type="OrthoDB" id="3629544at2"/>
<evidence type="ECO:0000256" key="1">
    <source>
        <dbReference type="SAM" id="MobiDB-lite"/>
    </source>
</evidence>
<dbReference type="STRING" id="112413.SAMN05421854_111151"/>
<reference evidence="2 5" key="2">
    <citation type="submission" date="2020-01" db="EMBL/GenBank/DDBJ databases">
        <title>Insect and environment-associated Actinomycetes.</title>
        <authorList>
            <person name="Currrie C."/>
            <person name="Chevrette M."/>
            <person name="Carlson C."/>
            <person name="Stubbendieck R."/>
            <person name="Wendt-Pienkowski E."/>
        </authorList>
    </citation>
    <scope>NUCLEOTIDE SEQUENCE [LARGE SCALE GENOMIC DNA]</scope>
    <source>
        <strain evidence="2 5">SID8386</strain>
    </source>
</reference>
<evidence type="ECO:0000313" key="4">
    <source>
        <dbReference type="Proteomes" id="UP000199137"/>
    </source>
</evidence>